<accession>A0AAV6VB90</accession>
<dbReference type="EMBL" id="JAFNEN010000112">
    <property type="protein sequence ID" value="KAG8193962.1"/>
    <property type="molecule type" value="Genomic_DNA"/>
</dbReference>
<dbReference type="Proteomes" id="UP000827092">
    <property type="component" value="Unassembled WGS sequence"/>
</dbReference>
<evidence type="ECO:0000313" key="2">
    <source>
        <dbReference type="Proteomes" id="UP000827092"/>
    </source>
</evidence>
<protein>
    <submittedName>
        <fullName evidence="1">Uncharacterized protein</fullName>
    </submittedName>
</protein>
<dbReference type="AlphaFoldDB" id="A0AAV6VB90"/>
<organism evidence="1 2">
    <name type="scientific">Oedothorax gibbosus</name>
    <dbReference type="NCBI Taxonomy" id="931172"/>
    <lineage>
        <taxon>Eukaryota</taxon>
        <taxon>Metazoa</taxon>
        <taxon>Ecdysozoa</taxon>
        <taxon>Arthropoda</taxon>
        <taxon>Chelicerata</taxon>
        <taxon>Arachnida</taxon>
        <taxon>Araneae</taxon>
        <taxon>Araneomorphae</taxon>
        <taxon>Entelegynae</taxon>
        <taxon>Araneoidea</taxon>
        <taxon>Linyphiidae</taxon>
        <taxon>Erigoninae</taxon>
        <taxon>Oedothorax</taxon>
    </lineage>
</organism>
<evidence type="ECO:0000313" key="1">
    <source>
        <dbReference type="EMBL" id="KAG8193962.1"/>
    </source>
</evidence>
<proteinExistence type="predicted"/>
<keyword evidence="2" id="KW-1185">Reference proteome</keyword>
<sequence length="200" mass="23692">MALPVNDENASENSTSLDLNDFTLSKFINLMLDYYKKDYPSPLRMMFYGRCEFEFVLDFYIFIKLKNKHLPTVNLLRYHPELFVYSNFTFGFNCKTRPGGFRIIQEIWRLHSGFWKIEILDYKVTLQRFAPKTLTSLCLKAVDKGSLDKLPDHVSKKLKDIENADEYELAKELDEVIDFKSVERENFLRRMRIRTSDLSA</sequence>
<gene>
    <name evidence="1" type="ORF">JTE90_013659</name>
</gene>
<reference evidence="1 2" key="1">
    <citation type="journal article" date="2022" name="Nat. Ecol. Evol.">
        <title>A masculinizing supergene underlies an exaggerated male reproductive morph in a spider.</title>
        <authorList>
            <person name="Hendrickx F."/>
            <person name="De Corte Z."/>
            <person name="Sonet G."/>
            <person name="Van Belleghem S.M."/>
            <person name="Kostlbacher S."/>
            <person name="Vangestel C."/>
        </authorList>
    </citation>
    <scope>NUCLEOTIDE SEQUENCE [LARGE SCALE GENOMIC DNA]</scope>
    <source>
        <strain evidence="1">W744_W776</strain>
    </source>
</reference>
<comment type="caution">
    <text evidence="1">The sequence shown here is derived from an EMBL/GenBank/DDBJ whole genome shotgun (WGS) entry which is preliminary data.</text>
</comment>
<name>A0AAV6VB90_9ARAC</name>